<dbReference type="PROSITE" id="PS50940">
    <property type="entry name" value="CHIT_BIND_II"/>
    <property type="match status" value="1"/>
</dbReference>
<keyword evidence="3" id="KW-0677">Repeat</keyword>
<dbReference type="GO" id="GO:0008061">
    <property type="term" value="F:chitin binding"/>
    <property type="evidence" value="ECO:0007669"/>
    <property type="project" value="UniProtKB-KW"/>
</dbReference>
<evidence type="ECO:0000256" key="1">
    <source>
        <dbReference type="ARBA" id="ARBA00022669"/>
    </source>
</evidence>
<organism evidence="7 8">
    <name type="scientific">Caerostris extrusa</name>
    <name type="common">Bark spider</name>
    <name type="synonym">Caerostris bankana</name>
    <dbReference type="NCBI Taxonomy" id="172846"/>
    <lineage>
        <taxon>Eukaryota</taxon>
        <taxon>Metazoa</taxon>
        <taxon>Ecdysozoa</taxon>
        <taxon>Arthropoda</taxon>
        <taxon>Chelicerata</taxon>
        <taxon>Arachnida</taxon>
        <taxon>Araneae</taxon>
        <taxon>Araneomorphae</taxon>
        <taxon>Entelegynae</taxon>
        <taxon>Araneoidea</taxon>
        <taxon>Araneidae</taxon>
        <taxon>Caerostris</taxon>
    </lineage>
</organism>
<dbReference type="AlphaFoldDB" id="A0AAV4S4X3"/>
<dbReference type="SUPFAM" id="SSF57625">
    <property type="entry name" value="Invertebrate chitin-binding proteins"/>
    <property type="match status" value="1"/>
</dbReference>
<evidence type="ECO:0000259" key="6">
    <source>
        <dbReference type="PROSITE" id="PS50940"/>
    </source>
</evidence>
<evidence type="ECO:0000313" key="7">
    <source>
        <dbReference type="EMBL" id="GIY29044.1"/>
    </source>
</evidence>
<proteinExistence type="predicted"/>
<feature type="domain" description="Chitin-binding type-2" evidence="6">
    <location>
        <begin position="14"/>
        <end position="73"/>
    </location>
</feature>
<dbReference type="Pfam" id="PF01607">
    <property type="entry name" value="CBM_14"/>
    <property type="match status" value="1"/>
</dbReference>
<keyword evidence="8" id="KW-1185">Reference proteome</keyword>
<accession>A0AAV4S4X3</accession>
<dbReference type="InterPro" id="IPR051940">
    <property type="entry name" value="Chitin_bind-dev_reg"/>
</dbReference>
<dbReference type="InterPro" id="IPR036508">
    <property type="entry name" value="Chitin-bd_dom_sf"/>
</dbReference>
<evidence type="ECO:0000256" key="2">
    <source>
        <dbReference type="ARBA" id="ARBA00022729"/>
    </source>
</evidence>
<dbReference type="Proteomes" id="UP001054945">
    <property type="component" value="Unassembled WGS sequence"/>
</dbReference>
<evidence type="ECO:0000256" key="3">
    <source>
        <dbReference type="ARBA" id="ARBA00022737"/>
    </source>
</evidence>
<sequence>MFMRRTKRQVEGTPLECSGEGFFRHPEGLQIFYRCVKQDTGYETHLFSCPANLVFDEEYATCNWPDKAPPCDSRQPF</sequence>
<protein>
    <recommendedName>
        <fullName evidence="6">Chitin-binding type-2 domain-containing protein</fullName>
    </recommendedName>
</protein>
<keyword evidence="2" id="KW-0732">Signal</keyword>
<dbReference type="SMART" id="SM00494">
    <property type="entry name" value="ChtBD2"/>
    <property type="match status" value="1"/>
</dbReference>
<evidence type="ECO:0000313" key="8">
    <source>
        <dbReference type="Proteomes" id="UP001054945"/>
    </source>
</evidence>
<gene>
    <name evidence="7" type="primary">AVEN_259661_1</name>
    <name evidence="7" type="ORF">CEXT_373471</name>
</gene>
<keyword evidence="5" id="KW-0325">Glycoprotein</keyword>
<keyword evidence="4" id="KW-1015">Disulfide bond</keyword>
<dbReference type="PANTHER" id="PTHR23301">
    <property type="entry name" value="CHITIN BINDING PERITROPHIN-A"/>
    <property type="match status" value="1"/>
</dbReference>
<dbReference type="EMBL" id="BPLR01009016">
    <property type="protein sequence ID" value="GIY29044.1"/>
    <property type="molecule type" value="Genomic_DNA"/>
</dbReference>
<evidence type="ECO:0000256" key="5">
    <source>
        <dbReference type="ARBA" id="ARBA00023180"/>
    </source>
</evidence>
<name>A0AAV4S4X3_CAEEX</name>
<dbReference type="Gene3D" id="2.170.140.10">
    <property type="entry name" value="Chitin binding domain"/>
    <property type="match status" value="1"/>
</dbReference>
<comment type="caution">
    <text evidence="7">The sequence shown here is derived from an EMBL/GenBank/DDBJ whole genome shotgun (WGS) entry which is preliminary data.</text>
</comment>
<dbReference type="PANTHER" id="PTHR23301:SF0">
    <property type="entry name" value="CHITIN-BINDING TYPE-2 DOMAIN-CONTAINING PROTEIN-RELATED"/>
    <property type="match status" value="1"/>
</dbReference>
<dbReference type="GO" id="GO:0005576">
    <property type="term" value="C:extracellular region"/>
    <property type="evidence" value="ECO:0007669"/>
    <property type="project" value="InterPro"/>
</dbReference>
<keyword evidence="1" id="KW-0147">Chitin-binding</keyword>
<evidence type="ECO:0000256" key="4">
    <source>
        <dbReference type="ARBA" id="ARBA00023157"/>
    </source>
</evidence>
<dbReference type="InterPro" id="IPR002557">
    <property type="entry name" value="Chitin-bd_dom"/>
</dbReference>
<reference evidence="7 8" key="1">
    <citation type="submission" date="2021-06" db="EMBL/GenBank/DDBJ databases">
        <title>Caerostris extrusa draft genome.</title>
        <authorList>
            <person name="Kono N."/>
            <person name="Arakawa K."/>
        </authorList>
    </citation>
    <scope>NUCLEOTIDE SEQUENCE [LARGE SCALE GENOMIC DNA]</scope>
</reference>